<evidence type="ECO:0000259" key="1">
    <source>
        <dbReference type="Pfam" id="PF10124"/>
    </source>
</evidence>
<dbReference type="InterPro" id="IPR018774">
    <property type="entry name" value="Phage_Mu_GpT"/>
</dbReference>
<accession>A0A6I4UHS8</accession>
<sequence>MIINNANLASLRTGYSAAMQRGQQSVAKPQSARVATRVPSSQKEQKYGWLGKMPDVREWVGERVVQNISESDYAIKEKKWELTLGVDRDDIETDNLGHYSLLFEQMGESTISKPERLIWDLLKAGFSTTCYDGQNFFDTDHPVLDEDGEAQSVANTDGGSGTPWFLLDVSRVIKPIMLQVRRDFGQLVSKDKPTDDNVFDRNEYVYGVDARLNVGYGFWQQAWGSKQTLNAANYAAARAALMSMKGDYGRPLGIMPNLLVVPPSLESAGLKLLNSELASGGETNEWKGTAELLAVPWLA</sequence>
<dbReference type="OrthoDB" id="9804833at2"/>
<dbReference type="Proteomes" id="UP000548685">
    <property type="component" value="Unassembled WGS sequence"/>
</dbReference>
<evidence type="ECO:0000313" key="2">
    <source>
        <dbReference type="EMBL" id="MBB3775175.1"/>
    </source>
</evidence>
<evidence type="ECO:0000313" key="5">
    <source>
        <dbReference type="Proteomes" id="UP000548685"/>
    </source>
</evidence>
<dbReference type="Pfam" id="PF10124">
    <property type="entry name" value="Mu-like_gpT"/>
    <property type="match status" value="1"/>
</dbReference>
<proteinExistence type="predicted"/>
<dbReference type="RefSeq" id="WP_160759353.1">
    <property type="nucleotide sequence ID" value="NZ_BAAADZ010000002.1"/>
</dbReference>
<dbReference type="EMBL" id="JACICE010000001">
    <property type="protein sequence ID" value="MBB3775175.1"/>
    <property type="molecule type" value="Genomic_DNA"/>
</dbReference>
<dbReference type="Proteomes" id="UP000430021">
    <property type="component" value="Unassembled WGS sequence"/>
</dbReference>
<gene>
    <name evidence="2" type="ORF">FHS52_001118</name>
    <name evidence="3" type="ORF">GRI59_01055</name>
</gene>
<name>A0A6I4UHS8_9SPHN</name>
<protein>
    <submittedName>
        <fullName evidence="2">Phage major head subunit gpT-like protein</fullName>
    </submittedName>
</protein>
<feature type="domain" description="Bacteriophage Mu GpT" evidence="1">
    <location>
        <begin position="8"/>
        <end position="298"/>
    </location>
</feature>
<evidence type="ECO:0000313" key="4">
    <source>
        <dbReference type="Proteomes" id="UP000430021"/>
    </source>
</evidence>
<dbReference type="EMBL" id="WTYB01000001">
    <property type="protein sequence ID" value="MXP37197.1"/>
    <property type="molecule type" value="Genomic_DNA"/>
</dbReference>
<reference evidence="3 4" key="1">
    <citation type="submission" date="2019-12" db="EMBL/GenBank/DDBJ databases">
        <title>Genomic-based taxomic classification of the family Erythrobacteraceae.</title>
        <authorList>
            <person name="Xu L."/>
        </authorList>
    </citation>
    <scope>NUCLEOTIDE SEQUENCE [LARGE SCALE GENOMIC DNA]</scope>
    <source>
        <strain evidence="3 4">JCM 10282</strain>
    </source>
</reference>
<comment type="caution">
    <text evidence="3">The sequence shown here is derived from an EMBL/GenBank/DDBJ whole genome shotgun (WGS) entry which is preliminary data.</text>
</comment>
<organism evidence="3 4">
    <name type="scientific">Erythrobacter ramosus</name>
    <dbReference type="NCBI Taxonomy" id="35811"/>
    <lineage>
        <taxon>Bacteria</taxon>
        <taxon>Pseudomonadati</taxon>
        <taxon>Pseudomonadota</taxon>
        <taxon>Alphaproteobacteria</taxon>
        <taxon>Sphingomonadales</taxon>
        <taxon>Erythrobacteraceae</taxon>
        <taxon>Erythrobacter/Porphyrobacter group</taxon>
        <taxon>Erythrobacter</taxon>
    </lineage>
</organism>
<dbReference type="AlphaFoldDB" id="A0A6I4UHS8"/>
<keyword evidence="5" id="KW-1185">Reference proteome</keyword>
<evidence type="ECO:0000313" key="3">
    <source>
        <dbReference type="EMBL" id="MXP37197.1"/>
    </source>
</evidence>
<reference evidence="2 5" key="2">
    <citation type="submission" date="2020-08" db="EMBL/GenBank/DDBJ databases">
        <title>Genomic Encyclopedia of Type Strains, Phase IV (KMG-IV): sequencing the most valuable type-strain genomes for metagenomic binning, comparative biology and taxonomic classification.</title>
        <authorList>
            <person name="Goeker M."/>
        </authorList>
    </citation>
    <scope>NUCLEOTIDE SEQUENCE [LARGE SCALE GENOMIC DNA]</scope>
    <source>
        <strain evidence="2 5">DSM 8510</strain>
    </source>
</reference>